<dbReference type="EMBL" id="JABXXP010000578">
    <property type="protein sequence ID" value="NVN12773.1"/>
    <property type="molecule type" value="Genomic_DNA"/>
</dbReference>
<sequence length="171" mass="17983">MPPALPEAGMLRDGGVTLALAGDGRTLLVQDVHAAWSTLSVRMVGRVVGRCCLEWASPEWACLERGLERDGADGDLTLSVAGIGRTVRALGRDGPVAPDLARAIDAIDRWAAGMPGVSRGDAHGSVRRDESDDGGENRGEDGPAPSDRPVDLTLRLRGRQVFIGSVPVGWP</sequence>
<gene>
    <name evidence="2" type="ORF">HUK84_16850</name>
</gene>
<accession>A0A7Y7M912</accession>
<protein>
    <submittedName>
        <fullName evidence="2">Uncharacterized protein</fullName>
    </submittedName>
</protein>
<evidence type="ECO:0000313" key="2">
    <source>
        <dbReference type="EMBL" id="NVN12773.1"/>
    </source>
</evidence>
<feature type="compositionally biased region" description="Basic and acidic residues" evidence="1">
    <location>
        <begin position="120"/>
        <end position="141"/>
    </location>
</feature>
<feature type="region of interest" description="Disordered" evidence="1">
    <location>
        <begin position="115"/>
        <end position="151"/>
    </location>
</feature>
<dbReference type="AlphaFoldDB" id="A0A7Y7M912"/>
<proteinExistence type="predicted"/>
<evidence type="ECO:0000313" key="3">
    <source>
        <dbReference type="Proteomes" id="UP000534870"/>
    </source>
</evidence>
<name>A0A7Y7M912_9PROT</name>
<evidence type="ECO:0000256" key="1">
    <source>
        <dbReference type="SAM" id="MobiDB-lite"/>
    </source>
</evidence>
<comment type="caution">
    <text evidence="2">The sequence shown here is derived from an EMBL/GenBank/DDBJ whole genome shotgun (WGS) entry which is preliminary data.</text>
</comment>
<dbReference type="Proteomes" id="UP000534870">
    <property type="component" value="Unassembled WGS sequence"/>
</dbReference>
<reference evidence="2 3" key="1">
    <citation type="submission" date="2020-06" db="EMBL/GenBank/DDBJ databases">
        <title>Description of novel acetic acid bacteria.</title>
        <authorList>
            <person name="Sombolestani A."/>
        </authorList>
    </citation>
    <scope>NUCLEOTIDE SEQUENCE [LARGE SCALE GENOMIC DNA]</scope>
    <source>
        <strain evidence="2 3">LMG 31431</strain>
    </source>
</reference>
<organism evidence="2 3">
    <name type="scientific">Nguyenibacter vanlangensis</name>
    <dbReference type="NCBI Taxonomy" id="1216886"/>
    <lineage>
        <taxon>Bacteria</taxon>
        <taxon>Pseudomonadati</taxon>
        <taxon>Pseudomonadota</taxon>
        <taxon>Alphaproteobacteria</taxon>
        <taxon>Acetobacterales</taxon>
        <taxon>Acetobacteraceae</taxon>
        <taxon>Nguyenibacter</taxon>
    </lineage>
</organism>